<dbReference type="CDD" id="cd21147">
    <property type="entry name" value="RsmF_methylt_CTD1"/>
    <property type="match status" value="1"/>
</dbReference>
<evidence type="ECO:0000256" key="6">
    <source>
        <dbReference type="ARBA" id="ARBA00022884"/>
    </source>
</evidence>
<reference evidence="9 10" key="1">
    <citation type="journal article" date="2010" name="PLoS ONE">
        <title>The glycobiome of the rumen bacterium Butyrivibrio proteoclasticus B316(T) highlights adaptation to a polysaccharide-rich environment.</title>
        <authorList>
            <person name="Kelly W.J."/>
            <person name="Leahy S.C."/>
            <person name="Altermann E."/>
            <person name="Yeoman C.J."/>
            <person name="Dunne J.C."/>
            <person name="Kong Z."/>
            <person name="Pacheco D.M."/>
            <person name="Li D."/>
            <person name="Noel S.J."/>
            <person name="Moon C.D."/>
            <person name="Cookson A.L."/>
            <person name="Attwood G.T."/>
        </authorList>
    </citation>
    <scope>NUCLEOTIDE SEQUENCE [LARGE SCALE GENOMIC DNA]</scope>
    <source>
        <strain evidence="10">ATCC 51982 / DSM 14932 / B316</strain>
    </source>
</reference>
<dbReference type="SUPFAM" id="SSF53335">
    <property type="entry name" value="S-adenosyl-L-methionine-dependent methyltransferases"/>
    <property type="match status" value="1"/>
</dbReference>
<dbReference type="Pfam" id="PF17126">
    <property type="entry name" value="RsmF_methylt_CI"/>
    <property type="match status" value="1"/>
</dbReference>
<evidence type="ECO:0000256" key="3">
    <source>
        <dbReference type="ARBA" id="ARBA00022603"/>
    </source>
</evidence>
<dbReference type="HOGENOM" id="CLU_005316_6_1_9"/>
<dbReference type="AlphaFoldDB" id="E0RWJ6"/>
<dbReference type="Gene3D" id="2.30.130.60">
    <property type="match status" value="1"/>
</dbReference>
<keyword evidence="4 7" id="KW-0808">Transferase</keyword>
<feature type="binding site" evidence="7">
    <location>
        <position position="194"/>
    </location>
    <ligand>
        <name>S-adenosyl-L-methionine</name>
        <dbReference type="ChEBI" id="CHEBI:59789"/>
    </ligand>
</feature>
<dbReference type="PROSITE" id="PS01153">
    <property type="entry name" value="NOL1_NOP2_SUN"/>
    <property type="match status" value="1"/>
</dbReference>
<dbReference type="EMBL" id="CP001810">
    <property type="protein sequence ID" value="ADL34370.1"/>
    <property type="molecule type" value="Genomic_DNA"/>
</dbReference>
<accession>E0RWJ6</accession>
<feature type="active site" description="Nucleophile" evidence="7">
    <location>
        <position position="247"/>
    </location>
</feature>
<proteinExistence type="inferred from homology"/>
<protein>
    <submittedName>
        <fullName evidence="9">RNA methylase NOL1/NOP2/sun family</fullName>
    </submittedName>
</protein>
<dbReference type="InterPro" id="IPR001678">
    <property type="entry name" value="MeTrfase_RsmB-F_NOP2_dom"/>
</dbReference>
<dbReference type="PANTHER" id="PTHR22807:SF30">
    <property type="entry name" value="28S RRNA (CYTOSINE(4447)-C(5))-METHYLTRANSFERASE-RELATED"/>
    <property type="match status" value="1"/>
</dbReference>
<dbReference type="GO" id="GO:0008173">
    <property type="term" value="F:RNA methyltransferase activity"/>
    <property type="evidence" value="ECO:0007669"/>
    <property type="project" value="InterPro"/>
</dbReference>
<gene>
    <name evidence="9" type="ordered locus">bpr_I1633</name>
</gene>
<dbReference type="InterPro" id="IPR029063">
    <property type="entry name" value="SAM-dependent_MTases_sf"/>
</dbReference>
<evidence type="ECO:0000256" key="4">
    <source>
        <dbReference type="ARBA" id="ARBA00022679"/>
    </source>
</evidence>
<evidence type="ECO:0000256" key="1">
    <source>
        <dbReference type="ARBA" id="ARBA00007494"/>
    </source>
</evidence>
<dbReference type="Pfam" id="PF01189">
    <property type="entry name" value="Methyltr_RsmB-F"/>
    <property type="match status" value="1"/>
</dbReference>
<sequence>MLPVAFCERMRSLLGDEEYDKFINSFGETTERYHALRINSVKASDDISDRLRNIGISISGDDNSGSNAAQIQVPWEKNGYYYEGDVAPGKSPYHEAGLYYIQEPSAMAPVHYLDPKPGEKILDLCAAPGGKSTQIAVRMGGSGILVTNEINRDRARILSLNIERLGITNALVLNETPENLANVFEGYFDKILVDAPCSGEGMFRKNENASSEWSPENVELCGIRQKEILDAASRMLLPGGRLVFSTCTFAPTENEESICRFLSGHPDYHVADIQMFDGMDHGRSEWISDKCIQACGLSQEQESSIRAEVNKSVRLWPHKLRGEGHFLCVLERDGELIDRTKDNYVPGGRNLAAKKEIQKLFWDFAGESLSFADEKEKVLTSGLRLDGTLFMFGEQLYICDSKMPGIHGLKCMRPGLHLGTIKKDRFEPSHALALAIKKEDAKNTISFAEDSNEIRQYLNGQTVKCSKDAPKGWTVVCVDDYSIGWAKQAGGVLKNHYPKGLRINY</sequence>
<dbReference type="eggNOG" id="COG0144">
    <property type="taxonomic scope" value="Bacteria"/>
</dbReference>
<dbReference type="CDD" id="cd02440">
    <property type="entry name" value="AdoMet_MTases"/>
    <property type="match status" value="1"/>
</dbReference>
<dbReference type="InterPro" id="IPR027391">
    <property type="entry name" value="Nol1_Nop2_Fmu_2"/>
</dbReference>
<dbReference type="InterPro" id="IPR018314">
    <property type="entry name" value="RsmB/NOL1/NOP2-like_CS"/>
</dbReference>
<dbReference type="KEGG" id="bpb:bpr_I1633"/>
<dbReference type="RefSeq" id="WP_013281024.1">
    <property type="nucleotide sequence ID" value="NC_014387.1"/>
</dbReference>
<evidence type="ECO:0000256" key="2">
    <source>
        <dbReference type="ARBA" id="ARBA00022490"/>
    </source>
</evidence>
<dbReference type="eggNOG" id="COG3270">
    <property type="taxonomic scope" value="Bacteria"/>
</dbReference>
<organism evidence="9 10">
    <name type="scientific">Butyrivibrio proteoclasticus (strain ATCC 51982 / DSM 14932 / B316)</name>
    <name type="common">Clostridium proteoclasticum</name>
    <dbReference type="NCBI Taxonomy" id="515622"/>
    <lineage>
        <taxon>Bacteria</taxon>
        <taxon>Bacillati</taxon>
        <taxon>Bacillota</taxon>
        <taxon>Clostridia</taxon>
        <taxon>Lachnospirales</taxon>
        <taxon>Lachnospiraceae</taxon>
        <taxon>Butyrivibrio</taxon>
    </lineage>
</organism>
<dbReference type="InterPro" id="IPR049560">
    <property type="entry name" value="MeTrfase_RsmB-F_NOP2_cat"/>
</dbReference>
<keyword evidence="10" id="KW-1185">Reference proteome</keyword>
<dbReference type="PROSITE" id="PS51686">
    <property type="entry name" value="SAM_MT_RSMB_NOP"/>
    <property type="match status" value="1"/>
</dbReference>
<dbReference type="STRING" id="515622.bpr_I1633"/>
<dbReference type="GO" id="GO:0001510">
    <property type="term" value="P:RNA methylation"/>
    <property type="evidence" value="ECO:0007669"/>
    <property type="project" value="InterPro"/>
</dbReference>
<dbReference type="Pfam" id="PF13636">
    <property type="entry name" value="Methyltranf_PUA"/>
    <property type="match status" value="1"/>
</dbReference>
<feature type="domain" description="SAM-dependent MTase RsmB/NOP-type" evidence="8">
    <location>
        <begin position="24"/>
        <end position="333"/>
    </location>
</feature>
<dbReference type="Proteomes" id="UP000001299">
    <property type="component" value="Chromosome 1"/>
</dbReference>
<dbReference type="Gene3D" id="3.40.50.150">
    <property type="entry name" value="Vaccinia Virus protein VP39"/>
    <property type="match status" value="1"/>
</dbReference>
<evidence type="ECO:0000313" key="9">
    <source>
        <dbReference type="EMBL" id="ADL34370.1"/>
    </source>
</evidence>
<name>E0RWJ6_BUTPB</name>
<evidence type="ECO:0000256" key="5">
    <source>
        <dbReference type="ARBA" id="ARBA00022691"/>
    </source>
</evidence>
<keyword evidence="6 7" id="KW-0694">RNA-binding</keyword>
<evidence type="ECO:0000256" key="7">
    <source>
        <dbReference type="PROSITE-ProRule" id="PRU01023"/>
    </source>
</evidence>
<dbReference type="Gene3D" id="3.30.70.1170">
    <property type="entry name" value="Sun protein, domain 3"/>
    <property type="match status" value="1"/>
</dbReference>
<keyword evidence="3 7" id="KW-0489">Methyltransferase</keyword>
<dbReference type="InterPro" id="IPR031341">
    <property type="entry name" value="Methyltr_RsmF_N"/>
</dbReference>
<comment type="caution">
    <text evidence="7">Lacks conserved residue(s) required for the propagation of feature annotation.</text>
</comment>
<evidence type="ECO:0000259" key="8">
    <source>
        <dbReference type="PROSITE" id="PS51686"/>
    </source>
</evidence>
<dbReference type="GO" id="GO:0003723">
    <property type="term" value="F:RNA binding"/>
    <property type="evidence" value="ECO:0007669"/>
    <property type="project" value="UniProtKB-UniRule"/>
</dbReference>
<dbReference type="Pfam" id="PF17125">
    <property type="entry name" value="Methyltr_RsmF_N"/>
    <property type="match status" value="1"/>
</dbReference>
<evidence type="ECO:0000313" key="10">
    <source>
        <dbReference type="Proteomes" id="UP000001299"/>
    </source>
</evidence>
<feature type="binding site" evidence="7">
    <location>
        <position position="149"/>
    </location>
    <ligand>
        <name>S-adenosyl-L-methionine</name>
        <dbReference type="ChEBI" id="CHEBI:59789"/>
    </ligand>
</feature>
<keyword evidence="2" id="KW-0963">Cytoplasm</keyword>
<keyword evidence="5 7" id="KW-0949">S-adenosyl-L-methionine</keyword>
<feature type="binding site" evidence="7">
    <location>
        <begin position="125"/>
        <end position="131"/>
    </location>
    <ligand>
        <name>S-adenosyl-L-methionine</name>
        <dbReference type="ChEBI" id="CHEBI:59789"/>
    </ligand>
</feature>
<dbReference type="InterPro" id="IPR031340">
    <property type="entry name" value="RsmF_methylt_CI"/>
</dbReference>
<comment type="similarity">
    <text evidence="1 7">Belongs to the class I-like SAM-binding methyltransferase superfamily. RsmB/NOP family.</text>
</comment>
<dbReference type="PANTHER" id="PTHR22807">
    <property type="entry name" value="NOP2 YEAST -RELATED NOL1/NOP2/FMU SUN DOMAIN-CONTAINING"/>
    <property type="match status" value="1"/>
</dbReference>
<dbReference type="PRINTS" id="PR02008">
    <property type="entry name" value="RCMTFAMILY"/>
</dbReference>
<dbReference type="InterPro" id="IPR023267">
    <property type="entry name" value="RCMT"/>
</dbReference>